<evidence type="ECO:0000313" key="2">
    <source>
        <dbReference type="WBParaSite" id="JU765_v2.g9104.t1"/>
    </source>
</evidence>
<organism evidence="1 2">
    <name type="scientific">Panagrolaimus sp. JU765</name>
    <dbReference type="NCBI Taxonomy" id="591449"/>
    <lineage>
        <taxon>Eukaryota</taxon>
        <taxon>Metazoa</taxon>
        <taxon>Ecdysozoa</taxon>
        <taxon>Nematoda</taxon>
        <taxon>Chromadorea</taxon>
        <taxon>Rhabditida</taxon>
        <taxon>Tylenchina</taxon>
        <taxon>Panagrolaimomorpha</taxon>
        <taxon>Panagrolaimoidea</taxon>
        <taxon>Panagrolaimidae</taxon>
        <taxon>Panagrolaimus</taxon>
    </lineage>
</organism>
<accession>A0AC34RQ26</accession>
<dbReference type="Proteomes" id="UP000887576">
    <property type="component" value="Unplaced"/>
</dbReference>
<name>A0AC34RQ26_9BILA</name>
<reference evidence="2" key="1">
    <citation type="submission" date="2022-11" db="UniProtKB">
        <authorList>
            <consortium name="WormBaseParasite"/>
        </authorList>
    </citation>
    <scope>IDENTIFICATION</scope>
</reference>
<dbReference type="WBParaSite" id="JU765_v2.g9104.t1">
    <property type="protein sequence ID" value="JU765_v2.g9104.t1"/>
    <property type="gene ID" value="JU765_v2.g9104"/>
</dbReference>
<protein>
    <submittedName>
        <fullName evidence="2">Uncharacterized protein</fullName>
    </submittedName>
</protein>
<proteinExistence type="predicted"/>
<sequence length="57" mass="6442">MKFFGKKSSEEKSKENKLTTEESEDNNPTVFEKVKAVTRPAVAKGRKHSHPLLNGKK</sequence>
<evidence type="ECO:0000313" key="1">
    <source>
        <dbReference type="Proteomes" id="UP000887576"/>
    </source>
</evidence>